<evidence type="ECO:0000313" key="2">
    <source>
        <dbReference type="EMBL" id="OSX80506.1"/>
    </source>
</evidence>
<feature type="region of interest" description="Disordered" evidence="1">
    <location>
        <begin position="72"/>
        <end position="93"/>
    </location>
</feature>
<gene>
    <name evidence="2" type="ORF">BU14_0051s0026</name>
</gene>
<name>A0A1X6PIE0_PORUM</name>
<accession>A0A1X6PIE0</accession>
<reference evidence="2 3" key="1">
    <citation type="submission" date="2017-03" db="EMBL/GenBank/DDBJ databases">
        <title>WGS assembly of Porphyra umbilicalis.</title>
        <authorList>
            <person name="Brawley S.H."/>
            <person name="Blouin N.A."/>
            <person name="Ficko-Blean E."/>
            <person name="Wheeler G.L."/>
            <person name="Lohr M."/>
            <person name="Goodson H.V."/>
            <person name="Jenkins J.W."/>
            <person name="Blaby-Haas C.E."/>
            <person name="Helliwell K.E."/>
            <person name="Chan C."/>
            <person name="Marriage T."/>
            <person name="Bhattacharya D."/>
            <person name="Klein A.S."/>
            <person name="Badis Y."/>
            <person name="Brodie J."/>
            <person name="Cao Y."/>
            <person name="Collen J."/>
            <person name="Dittami S.M."/>
            <person name="Gachon C.M."/>
            <person name="Green B.R."/>
            <person name="Karpowicz S."/>
            <person name="Kim J.W."/>
            <person name="Kudahl U."/>
            <person name="Lin S."/>
            <person name="Michel G."/>
            <person name="Mittag M."/>
            <person name="Olson B.J."/>
            <person name="Pangilinan J."/>
            <person name="Peng Y."/>
            <person name="Qiu H."/>
            <person name="Shu S."/>
            <person name="Singer J.T."/>
            <person name="Smith A.G."/>
            <person name="Sprecher B.N."/>
            <person name="Wagner V."/>
            <person name="Wang W."/>
            <person name="Wang Z.-Y."/>
            <person name="Yan J."/>
            <person name="Yarish C."/>
            <person name="Zoeuner-Riek S."/>
            <person name="Zhuang Y."/>
            <person name="Zou Y."/>
            <person name="Lindquist E.A."/>
            <person name="Grimwood J."/>
            <person name="Barry K."/>
            <person name="Rokhsar D.S."/>
            <person name="Schmutz J."/>
            <person name="Stiller J.W."/>
            <person name="Grossman A.R."/>
            <person name="Prochnik S.E."/>
        </authorList>
    </citation>
    <scope>NUCLEOTIDE SEQUENCE [LARGE SCALE GENOMIC DNA]</scope>
    <source>
        <strain evidence="2">4086291</strain>
    </source>
</reference>
<keyword evidence="3" id="KW-1185">Reference proteome</keyword>
<dbReference type="EMBL" id="KV918774">
    <property type="protein sequence ID" value="OSX80506.1"/>
    <property type="molecule type" value="Genomic_DNA"/>
</dbReference>
<dbReference type="AlphaFoldDB" id="A0A1X6PIE0"/>
<dbReference type="Proteomes" id="UP000218209">
    <property type="component" value="Unassembled WGS sequence"/>
</dbReference>
<organism evidence="2 3">
    <name type="scientific">Porphyra umbilicalis</name>
    <name type="common">Purple laver</name>
    <name type="synonym">Red alga</name>
    <dbReference type="NCBI Taxonomy" id="2786"/>
    <lineage>
        <taxon>Eukaryota</taxon>
        <taxon>Rhodophyta</taxon>
        <taxon>Bangiophyceae</taxon>
        <taxon>Bangiales</taxon>
        <taxon>Bangiaceae</taxon>
        <taxon>Porphyra</taxon>
    </lineage>
</organism>
<protein>
    <submittedName>
        <fullName evidence="2">Uncharacterized protein</fullName>
    </submittedName>
</protein>
<evidence type="ECO:0000256" key="1">
    <source>
        <dbReference type="SAM" id="MobiDB-lite"/>
    </source>
</evidence>
<sequence>MAAVADGLWACVRVACRELALGWSTAVETARSECTDERQHHQQLIVPPPRPLPPPPAASTMTLAQQSRFKPLPPRMVVAPSGQTPQYGRDGTE</sequence>
<evidence type="ECO:0000313" key="3">
    <source>
        <dbReference type="Proteomes" id="UP000218209"/>
    </source>
</evidence>
<proteinExistence type="predicted"/>